<dbReference type="GO" id="GO:0003676">
    <property type="term" value="F:nucleic acid binding"/>
    <property type="evidence" value="ECO:0007669"/>
    <property type="project" value="InterPro"/>
</dbReference>
<keyword evidence="4" id="KW-1133">Transmembrane helix</keyword>
<dbReference type="FunFam" id="1.10.340.70:FF:000001">
    <property type="entry name" value="Retrovirus-related Pol polyprotein from transposon gypsy-like Protein"/>
    <property type="match status" value="1"/>
</dbReference>
<dbReference type="InterPro" id="IPR012337">
    <property type="entry name" value="RNaseH-like_sf"/>
</dbReference>
<evidence type="ECO:0000256" key="3">
    <source>
        <dbReference type="SAM" id="MobiDB-lite"/>
    </source>
</evidence>
<dbReference type="GO" id="GO:0003964">
    <property type="term" value="F:RNA-directed DNA polymerase activity"/>
    <property type="evidence" value="ECO:0007669"/>
    <property type="project" value="UniProtKB-EC"/>
</dbReference>
<dbReference type="FunFam" id="3.30.420.10:FF:000032">
    <property type="entry name" value="Retrovirus-related Pol polyprotein from transposon 297-like Protein"/>
    <property type="match status" value="1"/>
</dbReference>
<feature type="transmembrane region" description="Helical" evidence="4">
    <location>
        <begin position="1155"/>
        <end position="1179"/>
    </location>
</feature>
<evidence type="ECO:0000313" key="7">
    <source>
        <dbReference type="Proteomes" id="UP001286313"/>
    </source>
</evidence>
<dbReference type="PANTHER" id="PTHR37984">
    <property type="entry name" value="PROTEIN CBG26694"/>
    <property type="match status" value="1"/>
</dbReference>
<gene>
    <name evidence="6" type="ORF">Pcinc_000828</name>
</gene>
<dbReference type="InterPro" id="IPR001320">
    <property type="entry name" value="Iontro_rcpt_C"/>
</dbReference>
<dbReference type="GO" id="GO:0042575">
    <property type="term" value="C:DNA polymerase complex"/>
    <property type="evidence" value="ECO:0007669"/>
    <property type="project" value="UniProtKB-ARBA"/>
</dbReference>
<dbReference type="SUPFAM" id="SSF53098">
    <property type="entry name" value="Ribonuclease H-like"/>
    <property type="match status" value="1"/>
</dbReference>
<dbReference type="InterPro" id="IPR043502">
    <property type="entry name" value="DNA/RNA_pol_sf"/>
</dbReference>
<dbReference type="InterPro" id="IPR001584">
    <property type="entry name" value="Integrase_cat-core"/>
</dbReference>
<comment type="caution">
    <text evidence="6">The sequence shown here is derived from an EMBL/GenBank/DDBJ whole genome shotgun (WGS) entry which is preliminary data.</text>
</comment>
<dbReference type="GO" id="GO:0015276">
    <property type="term" value="F:ligand-gated monoatomic ion channel activity"/>
    <property type="evidence" value="ECO:0007669"/>
    <property type="project" value="InterPro"/>
</dbReference>
<protein>
    <recommendedName>
        <fullName evidence="2">RNA-directed DNA polymerase</fullName>
        <ecNumber evidence="2">2.7.7.49</ecNumber>
    </recommendedName>
</protein>
<organism evidence="6 7">
    <name type="scientific">Petrolisthes cinctipes</name>
    <name type="common">Flat porcelain crab</name>
    <dbReference type="NCBI Taxonomy" id="88211"/>
    <lineage>
        <taxon>Eukaryota</taxon>
        <taxon>Metazoa</taxon>
        <taxon>Ecdysozoa</taxon>
        <taxon>Arthropoda</taxon>
        <taxon>Crustacea</taxon>
        <taxon>Multicrustacea</taxon>
        <taxon>Malacostraca</taxon>
        <taxon>Eumalacostraca</taxon>
        <taxon>Eucarida</taxon>
        <taxon>Decapoda</taxon>
        <taxon>Pleocyemata</taxon>
        <taxon>Anomura</taxon>
        <taxon>Galatheoidea</taxon>
        <taxon>Porcellanidae</taxon>
        <taxon>Petrolisthes</taxon>
    </lineage>
</organism>
<proteinExistence type="inferred from homology"/>
<evidence type="ECO:0000259" key="5">
    <source>
        <dbReference type="PROSITE" id="PS50994"/>
    </source>
</evidence>
<dbReference type="GO" id="GO:0016020">
    <property type="term" value="C:membrane"/>
    <property type="evidence" value="ECO:0007669"/>
    <property type="project" value="InterPro"/>
</dbReference>
<dbReference type="SUPFAM" id="SSF56672">
    <property type="entry name" value="DNA/RNA polymerases"/>
    <property type="match status" value="1"/>
</dbReference>
<accession>A0AAE1GP68</accession>
<keyword evidence="7" id="KW-1185">Reference proteome</keyword>
<dbReference type="Gene3D" id="3.30.420.10">
    <property type="entry name" value="Ribonuclease H-like superfamily/Ribonuclease H"/>
    <property type="match status" value="1"/>
</dbReference>
<dbReference type="Gene3D" id="1.10.287.70">
    <property type="match status" value="1"/>
</dbReference>
<dbReference type="PANTHER" id="PTHR37984:SF5">
    <property type="entry name" value="PROTEIN NYNRIN-LIKE"/>
    <property type="match status" value="1"/>
</dbReference>
<dbReference type="InterPro" id="IPR041588">
    <property type="entry name" value="Integrase_H2C2"/>
</dbReference>
<dbReference type="Proteomes" id="UP001286313">
    <property type="component" value="Unassembled WGS sequence"/>
</dbReference>
<dbReference type="InterPro" id="IPR050951">
    <property type="entry name" value="Retrovirus_Pol_polyprotein"/>
</dbReference>
<evidence type="ECO:0000256" key="2">
    <source>
        <dbReference type="ARBA" id="ARBA00012493"/>
    </source>
</evidence>
<evidence type="ECO:0000256" key="1">
    <source>
        <dbReference type="ARBA" id="ARBA00008685"/>
    </source>
</evidence>
<dbReference type="Gene3D" id="1.10.340.70">
    <property type="match status" value="1"/>
</dbReference>
<dbReference type="Gene3D" id="3.10.10.10">
    <property type="entry name" value="HIV Type 1 Reverse Transcriptase, subunit A, domain 1"/>
    <property type="match status" value="1"/>
</dbReference>
<dbReference type="InterPro" id="IPR036397">
    <property type="entry name" value="RNaseH_sf"/>
</dbReference>
<feature type="region of interest" description="Disordered" evidence="3">
    <location>
        <begin position="1205"/>
        <end position="1233"/>
    </location>
</feature>
<keyword evidence="4" id="KW-0472">Membrane</keyword>
<dbReference type="Pfam" id="PF00665">
    <property type="entry name" value="rve"/>
    <property type="match status" value="1"/>
</dbReference>
<dbReference type="Pfam" id="PF00060">
    <property type="entry name" value="Lig_chan"/>
    <property type="match status" value="1"/>
</dbReference>
<dbReference type="GO" id="GO:0015074">
    <property type="term" value="P:DNA integration"/>
    <property type="evidence" value="ECO:0007669"/>
    <property type="project" value="InterPro"/>
</dbReference>
<dbReference type="EMBL" id="JAWQEG010000040">
    <property type="protein sequence ID" value="KAK3895486.1"/>
    <property type="molecule type" value="Genomic_DNA"/>
</dbReference>
<sequence>MDSGRLLVLTWLLASLVFMTSYSGILTSMLTVPRITIPIDSLADLVAQSDLPWKLEAGAMMFNILADSTKPEYQETLKRMNGTFYSCWASREDLVEGKFAAICDKTSQKKVMSWDFRYMSYPDSTEAPEHSLLCNSGSSGSESSDDTSASVYHYMYWWDSSSDLNSKMSNPSASVVSNQQLSELITDKLRNDYSKITGLLHFCGGTARHPDHPYLACETSAKDWLKDIDAKTKSNWDDEGRIELAEQYLLGQANTEFRIIIDELKTNATWDNVKTQMLEIYPEGLTFNALMKNLGEATREPGETLRNYYIRLHEMANELRNLDILLEIATKDRITRTGKHSKHRDVMIRIGDGQLRIREGGTHKDSTIKATEEARFEPSQGNKQARVLCPGIVKLHRCPDESKSIFTVMYVNIETEGVEIEEGRTMGEIIPCEAQNFIEEEDMGEEVNSQSTRENLFSVLDSKFPPKSKENEILRNLIHQYPRVFATQDDPLTVTPYYMCTLRQVDEDAVWRKPYPIPVKYHEDIKKQIRQLRAQGKIRPSQSPYNTPLVPVPKKDGGIRLCLDFRALNTKLKDDKYPLPNIQVILQQLGESKDNVVADYLSRMRKIEEIDPVDPRDRIMTIVEHEADTVSEEVIEWNIEVLKEFQNAHRGYKLIKDELQSGRTPTEVEQKLKELRINVRMSIENLEVEDDVLYMKRTDPYREEIRVVVLPPEYVPKALHLAHSSPCAGHGGVKVTLNRATKFAFWPGMKGDVEKFCKECLVCCRFKNVGKFYPAPLRHYPDVAFPFQRIHMDIVGPLGNSEGGNKYLLTVIDAFTRFLIAVPLKSKEAQEVVRAFYTHVVCAQGIPGVVVTDQGREFVNQIFQGIAKRLQMRHAKVTAYRPCANGMVERVNGTVVNILRTMVVDNPSIWDEMLPTAVHAYNTAYHRVIRDTPFFLLYFRDPVMPQGILEQESRAWYNVDDYKEEISVFVNKIYDRCALHIEEGRDEMEKYHKKSRIKPLKEGDRVYVKYIPKRGMKKKLQPLYDGPYRVLRKISDVVVKLRKIVSSKEVTVHTDKIRLIPEASLTNKEDTEIRRAYPVRKYREEAEEPWEMFAYDEDNEDDMIGNNDNEQPDEEDEVEIVSPPSDHRPFLLQDLMSTLQPIQPMSVSHSRSSTLWMWILPGVGILLTVLALGIAGIVLRVYVRQRMEQEAWQLVSVPRRTAVRPQGRGLPERGGLLGLPEEVTTATDDEPAR</sequence>
<reference evidence="6" key="1">
    <citation type="submission" date="2023-10" db="EMBL/GenBank/DDBJ databases">
        <title>Genome assemblies of two species of porcelain crab, Petrolisthes cinctipes and Petrolisthes manimaculis (Anomura: Porcellanidae).</title>
        <authorList>
            <person name="Angst P."/>
        </authorList>
    </citation>
    <scope>NUCLEOTIDE SEQUENCE</scope>
    <source>
        <strain evidence="6">PB745_01</strain>
        <tissue evidence="6">Gill</tissue>
    </source>
</reference>
<feature type="domain" description="Integrase catalytic" evidence="5">
    <location>
        <begin position="782"/>
        <end position="941"/>
    </location>
</feature>
<keyword evidence="4" id="KW-0812">Transmembrane</keyword>
<name>A0AAE1GP68_PETCI</name>
<evidence type="ECO:0000313" key="6">
    <source>
        <dbReference type="EMBL" id="KAK3895486.1"/>
    </source>
</evidence>
<dbReference type="EC" id="2.7.7.49" evidence="2"/>
<dbReference type="AlphaFoldDB" id="A0AAE1GP68"/>
<evidence type="ECO:0000256" key="4">
    <source>
        <dbReference type="SAM" id="Phobius"/>
    </source>
</evidence>
<comment type="similarity">
    <text evidence="1">Belongs to the glutamate-gated ion channel (TC 1.A.10.1) family.</text>
</comment>
<dbReference type="Pfam" id="PF17921">
    <property type="entry name" value="Integrase_H2C2"/>
    <property type="match status" value="1"/>
</dbReference>
<dbReference type="PROSITE" id="PS50994">
    <property type="entry name" value="INTEGRASE"/>
    <property type="match status" value="1"/>
</dbReference>